<evidence type="ECO:0000313" key="1">
    <source>
        <dbReference type="EMBL" id="CAG9995967.1"/>
    </source>
</evidence>
<reference evidence="2" key="1">
    <citation type="submission" date="2019-06" db="EMBL/GenBank/DDBJ databases">
        <authorList>
            <person name="Broberg M."/>
        </authorList>
    </citation>
    <scope>NUCLEOTIDE SEQUENCE [LARGE SCALE GENOMIC DNA]</scope>
</reference>
<dbReference type="EMBL" id="CABFNO020001536">
    <property type="protein sequence ID" value="CAG9995967.1"/>
    <property type="molecule type" value="Genomic_DNA"/>
</dbReference>
<evidence type="ECO:0000313" key="2">
    <source>
        <dbReference type="Proteomes" id="UP000754883"/>
    </source>
</evidence>
<keyword evidence="2" id="KW-1185">Reference proteome</keyword>
<organism evidence="1 2">
    <name type="scientific">Clonostachys byssicola</name>
    <dbReference type="NCBI Taxonomy" id="160290"/>
    <lineage>
        <taxon>Eukaryota</taxon>
        <taxon>Fungi</taxon>
        <taxon>Dikarya</taxon>
        <taxon>Ascomycota</taxon>
        <taxon>Pezizomycotina</taxon>
        <taxon>Sordariomycetes</taxon>
        <taxon>Hypocreomycetidae</taxon>
        <taxon>Hypocreales</taxon>
        <taxon>Bionectriaceae</taxon>
        <taxon>Clonostachys</taxon>
    </lineage>
</organism>
<feature type="non-terminal residue" evidence="1">
    <location>
        <position position="1"/>
    </location>
</feature>
<dbReference type="AlphaFoldDB" id="A0A9N9USY1"/>
<protein>
    <submittedName>
        <fullName evidence="1">Uncharacterized protein</fullName>
    </submittedName>
</protein>
<proteinExistence type="predicted"/>
<gene>
    <name evidence="1" type="ORF">CBYS24578_00004044</name>
</gene>
<name>A0A9N9USY1_9HYPO</name>
<dbReference type="Proteomes" id="UP000754883">
    <property type="component" value="Unassembled WGS sequence"/>
</dbReference>
<dbReference type="OrthoDB" id="10442230at2759"/>
<sequence>DSDRMNMDEVAVHPALQKLWDEATEKRNWMKSALIVSPFEIRLPPPSITNLVLPTRWIIHTMNMPVSGMVYIVRRSENPNSVTLAIALPRRMGSTLSPEERETIAVAWKCIVMEAEKQAKEILWNAPHDDDRSVATTPRHNYLENLAKAAALNKDATDALTDILARGGDSYEAKGLVLDAICRYAASFKVTGRDMEQVDAFFQISALAVYAVANSSLEESVDFPVANRLFLKLQELA</sequence>
<reference evidence="1 2" key="2">
    <citation type="submission" date="2021-10" db="EMBL/GenBank/DDBJ databases">
        <authorList>
            <person name="Piombo E."/>
        </authorList>
    </citation>
    <scope>NUCLEOTIDE SEQUENCE [LARGE SCALE GENOMIC DNA]</scope>
</reference>
<accession>A0A9N9USY1</accession>
<comment type="caution">
    <text evidence="1">The sequence shown here is derived from an EMBL/GenBank/DDBJ whole genome shotgun (WGS) entry which is preliminary data.</text>
</comment>